<keyword evidence="2 13" id="KW-0813">Transport</keyword>
<dbReference type="GO" id="GO:0005886">
    <property type="term" value="C:plasma membrane"/>
    <property type="evidence" value="ECO:0007669"/>
    <property type="project" value="UniProtKB-SubCell"/>
</dbReference>
<comment type="function">
    <text evidence="10 13">F(1)F(0) ATP synthase produces ATP from ADP in the presence of a proton or sodium gradient. F-type ATPases consist of two structural domains, F(1) containing the extramembraneous catalytic core and F(0) containing the membrane proton channel, linked together by a central stalk and a peripheral stalk. During catalysis, ATP synthesis in the catalytic domain of F(1) is coupled via a rotary mechanism of the central stalk subunits to proton translocation.</text>
</comment>
<feature type="coiled-coil region" evidence="15">
    <location>
        <begin position="31"/>
        <end position="116"/>
    </location>
</feature>
<sequence length="245" mass="28901">MAINWTTFFLEIVNFLALVWLLKRFLYRPVKAMVERRRREVEARLAEAEKRRQEAEALKQRYENRLADWEAEKKRAWEQLRQELEAERQRRLQALQQELDEQRRKAEAVWEQEKREWRRHAEDQALQLGAAFAARLLERLADEHLHHRLVALLLEDLEKLPEPEQARIRSAASATEPIRGVSAWPLTDAEIQKLNQVLSWILQTQTEAAFEVDSRLLAGVRIDVGAYVIRANLRDELSFFGHGHG</sequence>
<dbReference type="KEGG" id="mcau:MIT9_P1419"/>
<keyword evidence="8 13" id="KW-0472">Membrane</keyword>
<evidence type="ECO:0000256" key="7">
    <source>
        <dbReference type="ARBA" id="ARBA00023065"/>
    </source>
</evidence>
<gene>
    <name evidence="13" type="primary">atpF</name>
    <name evidence="16" type="ORF">MIT9_P1419</name>
</gene>
<dbReference type="RefSeq" id="WP_317704266.1">
    <property type="nucleotide sequence ID" value="NZ_AP024714.1"/>
</dbReference>
<evidence type="ECO:0000256" key="11">
    <source>
        <dbReference type="ARBA" id="ARBA00025614"/>
    </source>
</evidence>
<evidence type="ECO:0000256" key="5">
    <source>
        <dbReference type="ARBA" id="ARBA00022781"/>
    </source>
</evidence>
<evidence type="ECO:0000256" key="6">
    <source>
        <dbReference type="ARBA" id="ARBA00022989"/>
    </source>
</evidence>
<evidence type="ECO:0000256" key="13">
    <source>
        <dbReference type="HAMAP-Rule" id="MF_01398"/>
    </source>
</evidence>
<keyword evidence="4 13" id="KW-0812">Transmembrane</keyword>
<evidence type="ECO:0000256" key="2">
    <source>
        <dbReference type="ARBA" id="ARBA00022448"/>
    </source>
</evidence>
<dbReference type="Pfam" id="PF00213">
    <property type="entry name" value="OSCP"/>
    <property type="match status" value="1"/>
</dbReference>
<keyword evidence="5 13" id="KW-0375">Hydrogen ion transport</keyword>
<dbReference type="AlphaFoldDB" id="A0AAU9CQQ0"/>
<dbReference type="CDD" id="cd06503">
    <property type="entry name" value="ATP-synt_Fo_b"/>
    <property type="match status" value="1"/>
</dbReference>
<dbReference type="EMBL" id="AP024714">
    <property type="protein sequence ID" value="BCX81837.1"/>
    <property type="molecule type" value="Genomic_DNA"/>
</dbReference>
<dbReference type="GO" id="GO:0046933">
    <property type="term" value="F:proton-transporting ATP synthase activity, rotational mechanism"/>
    <property type="evidence" value="ECO:0007669"/>
    <property type="project" value="UniProtKB-UniRule"/>
</dbReference>
<keyword evidence="9 13" id="KW-0066">ATP synthesis</keyword>
<dbReference type="Proteomes" id="UP001321825">
    <property type="component" value="Chromosome"/>
</dbReference>
<dbReference type="GO" id="GO:0046961">
    <property type="term" value="F:proton-transporting ATPase activity, rotational mechanism"/>
    <property type="evidence" value="ECO:0007669"/>
    <property type="project" value="TreeGrafter"/>
</dbReference>
<evidence type="ECO:0000313" key="17">
    <source>
        <dbReference type="Proteomes" id="UP001321825"/>
    </source>
</evidence>
<protein>
    <recommendedName>
        <fullName evidence="13">ATP synthase subunit b</fullName>
    </recommendedName>
    <alternativeName>
        <fullName evidence="13">ATP synthase F(0) sector subunit b</fullName>
    </alternativeName>
    <alternativeName>
        <fullName evidence="13">ATPase subunit I</fullName>
    </alternativeName>
    <alternativeName>
        <fullName evidence="13">F-type ATPase subunit b</fullName>
        <shortName evidence="13">F-ATPase subunit b</shortName>
    </alternativeName>
</protein>
<evidence type="ECO:0000313" key="16">
    <source>
        <dbReference type="EMBL" id="BCX81837.1"/>
    </source>
</evidence>
<keyword evidence="15" id="KW-0175">Coiled coil</keyword>
<dbReference type="GO" id="GO:0012505">
    <property type="term" value="C:endomembrane system"/>
    <property type="evidence" value="ECO:0007669"/>
    <property type="project" value="UniProtKB-SubCell"/>
</dbReference>
<evidence type="ECO:0000256" key="3">
    <source>
        <dbReference type="ARBA" id="ARBA00022547"/>
    </source>
</evidence>
<comment type="function">
    <text evidence="11">Component of the F(0) channel, it forms part of the peripheral stalk, linking F(1) to F(0). The b'-subunit is a diverged and duplicated form of b found in plants and photosynthetic bacteria.</text>
</comment>
<dbReference type="HAMAP" id="MF_01398">
    <property type="entry name" value="ATP_synth_b_bprime"/>
    <property type="match status" value="1"/>
</dbReference>
<comment type="subcellular location">
    <subcellularLocation>
        <location evidence="13">Cell membrane</location>
        <topology evidence="13">Single-pass membrane protein</topology>
    </subcellularLocation>
    <subcellularLocation>
        <location evidence="12">Endomembrane system</location>
        <topology evidence="12">Single-pass membrane protein</topology>
    </subcellularLocation>
</comment>
<evidence type="ECO:0000256" key="8">
    <source>
        <dbReference type="ARBA" id="ARBA00023136"/>
    </source>
</evidence>
<proteinExistence type="inferred from homology"/>
<dbReference type="InterPro" id="IPR000711">
    <property type="entry name" value="ATPase_OSCP/dsu"/>
</dbReference>
<evidence type="ECO:0000256" key="12">
    <source>
        <dbReference type="ARBA" id="ARBA00037847"/>
    </source>
</evidence>
<dbReference type="Pfam" id="PF00430">
    <property type="entry name" value="ATP-synt_B"/>
    <property type="match status" value="1"/>
</dbReference>
<organism evidence="16 17">
    <name type="scientific">Methylomarinovum caldicuralii</name>
    <dbReference type="NCBI Taxonomy" id="438856"/>
    <lineage>
        <taxon>Bacteria</taxon>
        <taxon>Pseudomonadati</taxon>
        <taxon>Pseudomonadota</taxon>
        <taxon>Gammaproteobacteria</taxon>
        <taxon>Methylococcales</taxon>
        <taxon>Methylothermaceae</taxon>
        <taxon>Methylomarinovum</taxon>
    </lineage>
</organism>
<feature type="transmembrane region" description="Helical" evidence="13">
    <location>
        <begin position="6"/>
        <end position="27"/>
    </location>
</feature>
<keyword evidence="13" id="KW-1003">Cell membrane</keyword>
<dbReference type="PANTHER" id="PTHR33445">
    <property type="entry name" value="ATP SYNTHASE SUBUNIT B', CHLOROPLASTIC"/>
    <property type="match status" value="1"/>
</dbReference>
<keyword evidence="6 13" id="KW-1133">Transmembrane helix</keyword>
<evidence type="ECO:0000256" key="14">
    <source>
        <dbReference type="RuleBase" id="RU003848"/>
    </source>
</evidence>
<dbReference type="InterPro" id="IPR002146">
    <property type="entry name" value="ATP_synth_b/b'su_bac/chlpt"/>
</dbReference>
<dbReference type="PANTHER" id="PTHR33445:SF2">
    <property type="entry name" value="ATP SYNTHASE SUBUNIT B', CHLOROPLASTIC"/>
    <property type="match status" value="1"/>
</dbReference>
<evidence type="ECO:0000256" key="1">
    <source>
        <dbReference type="ARBA" id="ARBA00005513"/>
    </source>
</evidence>
<evidence type="ECO:0000256" key="9">
    <source>
        <dbReference type="ARBA" id="ARBA00023310"/>
    </source>
</evidence>
<evidence type="ECO:0000256" key="4">
    <source>
        <dbReference type="ARBA" id="ARBA00022692"/>
    </source>
</evidence>
<evidence type="ECO:0000256" key="10">
    <source>
        <dbReference type="ARBA" id="ARBA00025198"/>
    </source>
</evidence>
<evidence type="ECO:0000256" key="15">
    <source>
        <dbReference type="SAM" id="Coils"/>
    </source>
</evidence>
<keyword evidence="17" id="KW-1185">Reference proteome</keyword>
<name>A0AAU9CQQ0_9GAMM</name>
<dbReference type="GO" id="GO:0045259">
    <property type="term" value="C:proton-transporting ATP synthase complex"/>
    <property type="evidence" value="ECO:0007669"/>
    <property type="project" value="UniProtKB-KW"/>
</dbReference>
<dbReference type="InterPro" id="IPR050059">
    <property type="entry name" value="ATP_synthase_B_chain"/>
</dbReference>
<reference evidence="17" key="1">
    <citation type="journal article" date="2024" name="Int. J. Syst. Evol. Microbiol.">
        <title>Methylomarinovum tepidoasis sp. nov., a moderately thermophilic methanotroph of the family Methylothermaceae isolated from a deep-sea hydrothermal field.</title>
        <authorList>
            <person name="Hirayama H."/>
            <person name="Takaki Y."/>
            <person name="Abe M."/>
            <person name="Miyazaki M."/>
            <person name="Uematsu K."/>
            <person name="Matsui Y."/>
            <person name="Takai K."/>
        </authorList>
    </citation>
    <scope>NUCLEOTIDE SEQUENCE [LARGE SCALE GENOMIC DNA]</scope>
    <source>
        <strain evidence="17">IT-9</strain>
    </source>
</reference>
<comment type="similarity">
    <text evidence="1 13 14">Belongs to the ATPase B chain family.</text>
</comment>
<accession>A0AAU9CQQ0</accession>
<keyword evidence="3 13" id="KW-0138">CF(0)</keyword>
<keyword evidence="7 13" id="KW-0406">Ion transport</keyword>
<comment type="subunit">
    <text evidence="13">F-type ATPases have 2 components, F(1) - the catalytic core - and F(0) - the membrane proton channel. F(1) has five subunits: alpha(3), beta(3), gamma(1), delta(1), epsilon(1). F(0) has three main subunits: a(1), b(2) and c(10-14). The alpha and beta chains form an alternating ring which encloses part of the gamma chain. F(1) is attached to F(0) by a central stalk formed by the gamma and epsilon chains, while a peripheral stalk is formed by the delta and b chains.</text>
</comment>